<evidence type="ECO:0000313" key="2">
    <source>
        <dbReference type="EMBL" id="KFX53436.1"/>
    </source>
</evidence>
<gene>
    <name evidence="2" type="ORF">GQ26_0012470</name>
</gene>
<feature type="compositionally biased region" description="Polar residues" evidence="1">
    <location>
        <begin position="103"/>
        <end position="114"/>
    </location>
</feature>
<protein>
    <submittedName>
        <fullName evidence="2">Uncharacterized protein</fullName>
    </submittedName>
</protein>
<evidence type="ECO:0000256" key="1">
    <source>
        <dbReference type="SAM" id="MobiDB-lite"/>
    </source>
</evidence>
<feature type="compositionally biased region" description="Polar residues" evidence="1">
    <location>
        <begin position="123"/>
        <end position="134"/>
    </location>
</feature>
<feature type="compositionally biased region" description="Low complexity" evidence="1">
    <location>
        <begin position="90"/>
        <end position="102"/>
    </location>
</feature>
<reference evidence="2" key="1">
    <citation type="journal article" date="2014" name="PLoS Genet.">
        <title>Signature Gene Expression Reveals Novel Clues to the Molecular Mechanisms of Dimorphic Transition in Penicillium marneffei.</title>
        <authorList>
            <person name="Yang E."/>
            <person name="Wang G."/>
            <person name="Cai J."/>
            <person name="Woo P.C."/>
            <person name="Lau S.K."/>
            <person name="Yuen K.-Y."/>
            <person name="Chow W.-N."/>
            <person name="Lin X."/>
        </authorList>
    </citation>
    <scope>NUCLEOTIDE SEQUENCE [LARGE SCALE GENOMIC DNA]</scope>
    <source>
        <strain evidence="2">PM1</strain>
    </source>
</reference>
<accession>A0A093W3J8</accession>
<dbReference type="HOGENOM" id="CLU_1897596_0_0_1"/>
<comment type="caution">
    <text evidence="2">The sequence shown here is derived from an EMBL/GenBank/DDBJ whole genome shotgun (WGS) entry which is preliminary data.</text>
</comment>
<name>A0A093W3J8_TALMA</name>
<dbReference type="EMBL" id="JPOX01000001">
    <property type="protein sequence ID" value="KFX53436.1"/>
    <property type="molecule type" value="Genomic_DNA"/>
</dbReference>
<feature type="region of interest" description="Disordered" evidence="1">
    <location>
        <begin position="90"/>
        <end position="134"/>
    </location>
</feature>
<sequence>MAIPTWNGKMIYRYGIQSTRDLPVPQSDCPPAFDPYCHSPSATGPVYTSASALQGLPTNSSVEFPFQSYAPTPPPETHARRLTRTNRFPLIISSQPSSSGLSTRATAHAKNNSHCKPELQISREPSTIARKSTN</sequence>
<proteinExistence type="predicted"/>
<organism evidence="2">
    <name type="scientific">Talaromyces marneffei PM1</name>
    <dbReference type="NCBI Taxonomy" id="1077442"/>
    <lineage>
        <taxon>Eukaryota</taxon>
        <taxon>Fungi</taxon>
        <taxon>Dikarya</taxon>
        <taxon>Ascomycota</taxon>
        <taxon>Pezizomycotina</taxon>
        <taxon>Eurotiomycetes</taxon>
        <taxon>Eurotiomycetidae</taxon>
        <taxon>Eurotiales</taxon>
        <taxon>Trichocomaceae</taxon>
        <taxon>Talaromyces</taxon>
        <taxon>Talaromyces sect. Talaromyces</taxon>
    </lineage>
</organism>
<dbReference type="AlphaFoldDB" id="A0A093W3J8"/>